<feature type="compositionally biased region" description="Polar residues" evidence="1">
    <location>
        <begin position="99"/>
        <end position="108"/>
    </location>
</feature>
<proteinExistence type="predicted"/>
<organism evidence="2 3">
    <name type="scientific">Pyricularia grisea</name>
    <name type="common">Crabgrass-specific blast fungus</name>
    <name type="synonym">Magnaporthe grisea</name>
    <dbReference type="NCBI Taxonomy" id="148305"/>
    <lineage>
        <taxon>Eukaryota</taxon>
        <taxon>Fungi</taxon>
        <taxon>Dikarya</taxon>
        <taxon>Ascomycota</taxon>
        <taxon>Pezizomycotina</taxon>
        <taxon>Sordariomycetes</taxon>
        <taxon>Sordariomycetidae</taxon>
        <taxon>Magnaporthales</taxon>
        <taxon>Pyriculariaceae</taxon>
        <taxon>Pyricularia</taxon>
    </lineage>
</organism>
<evidence type="ECO:0000256" key="1">
    <source>
        <dbReference type="SAM" id="MobiDB-lite"/>
    </source>
</evidence>
<sequence>MGETRWVVEVRPGEKVSLNGTIESVYAQLLELNRSYETDNGEQISARLAKLDQEIAAIKEKRLQRRHGWSTVPLVGGRRDLCYDQGRYRHDWARKNEVLGTQTRTTKNYGPRTENKSTGSRNNKIKNPNPITKTRVTTIIAKEVISPVMITSE</sequence>
<evidence type="ECO:0000313" key="3">
    <source>
        <dbReference type="Proteomes" id="UP001059893"/>
    </source>
</evidence>
<name>A0ABQ8NAV8_PYRGI</name>
<feature type="region of interest" description="Disordered" evidence="1">
    <location>
        <begin position="99"/>
        <end position="130"/>
    </location>
</feature>
<comment type="caution">
    <text evidence="2">The sequence shown here is derived from an EMBL/GenBank/DDBJ whole genome shotgun (WGS) entry which is preliminary data.</text>
</comment>
<reference evidence="2" key="1">
    <citation type="submission" date="2021-01" db="EMBL/GenBank/DDBJ databases">
        <title>Deciphering the adaptive evolutionary patterns associated with biogeogrpahic diversity in the finger millet blast pathogen Magnaporthe oryzae in Eastern Africa.</title>
        <authorList>
            <person name="Onyema G."/>
            <person name="Shittu T.A."/>
            <person name="Dodsworth S."/>
            <person name="Devilliers S."/>
            <person name="Muthumeenakshi S."/>
            <person name="Sreenivasaprasad S."/>
        </authorList>
    </citation>
    <scope>NUCLEOTIDE SEQUENCE</scope>
    <source>
        <strain evidence="2">D15/s37</strain>
    </source>
</reference>
<gene>
    <name evidence="2" type="ORF">MCOR33_009047</name>
</gene>
<dbReference type="EMBL" id="JABSND010000236">
    <property type="protein sequence ID" value="KAI6293560.1"/>
    <property type="molecule type" value="Genomic_DNA"/>
</dbReference>
<protein>
    <submittedName>
        <fullName evidence="2">Uncharacterized protein</fullName>
    </submittedName>
</protein>
<dbReference type="Proteomes" id="UP001059893">
    <property type="component" value="Unassembled WGS sequence"/>
</dbReference>
<keyword evidence="3" id="KW-1185">Reference proteome</keyword>
<evidence type="ECO:0000313" key="2">
    <source>
        <dbReference type="EMBL" id="KAI6293560.1"/>
    </source>
</evidence>
<accession>A0ABQ8NAV8</accession>